<dbReference type="GeneID" id="105366902"/>
<keyword evidence="4" id="KW-0520">NAD</keyword>
<dbReference type="CTD" id="501"/>
<dbReference type="EC" id="1.2.1.3" evidence="5"/>
<reference evidence="10" key="1">
    <citation type="submission" date="2025-08" db="UniProtKB">
        <authorList>
            <consortium name="RefSeq"/>
        </authorList>
    </citation>
    <scope>IDENTIFICATION</scope>
</reference>
<evidence type="ECO:0000256" key="5">
    <source>
        <dbReference type="ARBA" id="ARBA00024226"/>
    </source>
</evidence>
<dbReference type="PROSITE" id="PS00687">
    <property type="entry name" value="ALDEHYDE_DEHYDR_GLU"/>
    <property type="match status" value="1"/>
</dbReference>
<dbReference type="CDD" id="cd07130">
    <property type="entry name" value="ALDH_F7_AASADH"/>
    <property type="match status" value="1"/>
</dbReference>
<evidence type="ECO:0000256" key="7">
    <source>
        <dbReference type="RuleBase" id="RU003345"/>
    </source>
</evidence>
<organism evidence="9 10">
    <name type="scientific">Ceratosolen solmsi marchali</name>
    <dbReference type="NCBI Taxonomy" id="326594"/>
    <lineage>
        <taxon>Eukaryota</taxon>
        <taxon>Metazoa</taxon>
        <taxon>Ecdysozoa</taxon>
        <taxon>Arthropoda</taxon>
        <taxon>Hexapoda</taxon>
        <taxon>Insecta</taxon>
        <taxon>Pterygota</taxon>
        <taxon>Neoptera</taxon>
        <taxon>Endopterygota</taxon>
        <taxon>Hymenoptera</taxon>
        <taxon>Apocrita</taxon>
        <taxon>Proctotrupomorpha</taxon>
        <taxon>Chalcidoidea</taxon>
        <taxon>Agaonidae</taxon>
        <taxon>Agaoninae</taxon>
        <taxon>Ceratosolen</taxon>
    </lineage>
</organism>
<dbReference type="InterPro" id="IPR016163">
    <property type="entry name" value="Ald_DH_C"/>
</dbReference>
<feature type="domain" description="Aldehyde dehydrogenase" evidence="8">
    <location>
        <begin position="53"/>
        <end position="513"/>
    </location>
</feature>
<evidence type="ECO:0000313" key="10">
    <source>
        <dbReference type="RefSeq" id="XP_011503806.1"/>
    </source>
</evidence>
<dbReference type="KEGG" id="csol:105366902"/>
<keyword evidence="3 7" id="KW-0560">Oxidoreductase</keyword>
<dbReference type="InterPro" id="IPR015590">
    <property type="entry name" value="Aldehyde_DH_dom"/>
</dbReference>
<accession>A0AAJ7E132</accession>
<evidence type="ECO:0000259" key="8">
    <source>
        <dbReference type="Pfam" id="PF00171"/>
    </source>
</evidence>
<dbReference type="PANTHER" id="PTHR43521:SF1">
    <property type="entry name" value="ALPHA-AMINOADIPIC SEMIALDEHYDE DEHYDROGENASE"/>
    <property type="match status" value="1"/>
</dbReference>
<dbReference type="PANTHER" id="PTHR43521">
    <property type="entry name" value="ALPHA-AMINOADIPIC SEMIALDEHYDE DEHYDROGENASE"/>
    <property type="match status" value="1"/>
</dbReference>
<dbReference type="InterPro" id="IPR016161">
    <property type="entry name" value="Ald_DH/histidinol_DH"/>
</dbReference>
<dbReference type="InterPro" id="IPR029510">
    <property type="entry name" value="Ald_DH_CS_GLU"/>
</dbReference>
<dbReference type="GO" id="GO:0004029">
    <property type="term" value="F:aldehyde dehydrogenase (NAD+) activity"/>
    <property type="evidence" value="ECO:0007669"/>
    <property type="project" value="UniProtKB-EC"/>
</dbReference>
<dbReference type="Gene3D" id="3.40.605.10">
    <property type="entry name" value="Aldehyde Dehydrogenase, Chain A, domain 1"/>
    <property type="match status" value="1"/>
</dbReference>
<evidence type="ECO:0000256" key="1">
    <source>
        <dbReference type="ARBA" id="ARBA00009986"/>
    </source>
</evidence>
<name>A0AAJ7E132_9HYME</name>
<comment type="subunit">
    <text evidence="2">Homotetramer.</text>
</comment>
<proteinExistence type="inferred from homology"/>
<dbReference type="FunFam" id="3.40.309.10:FF:000018">
    <property type="entry name" value="Alpha-aminoadipic semialdehyde dehydrogenase"/>
    <property type="match status" value="1"/>
</dbReference>
<protein>
    <recommendedName>
        <fullName evidence="5">aldehyde dehydrogenase (NAD(+))</fullName>
        <ecNumber evidence="5">1.2.1.3</ecNumber>
    </recommendedName>
</protein>
<dbReference type="Pfam" id="PF00171">
    <property type="entry name" value="Aldedh"/>
    <property type="match status" value="1"/>
</dbReference>
<keyword evidence="9" id="KW-1185">Reference proteome</keyword>
<dbReference type="AlphaFoldDB" id="A0AAJ7E132"/>
<evidence type="ECO:0000313" key="9">
    <source>
        <dbReference type="Proteomes" id="UP000695007"/>
    </source>
</evidence>
<dbReference type="InterPro" id="IPR016162">
    <property type="entry name" value="Ald_DH_N"/>
</dbReference>
<feature type="active site" evidence="6">
    <location>
        <position position="285"/>
    </location>
</feature>
<dbReference type="RefSeq" id="XP_011503806.1">
    <property type="nucleotide sequence ID" value="XM_011505504.1"/>
</dbReference>
<gene>
    <name evidence="10" type="primary">LOC105366902</name>
</gene>
<dbReference type="Proteomes" id="UP000695007">
    <property type="component" value="Unplaced"/>
</dbReference>
<dbReference type="SUPFAM" id="SSF53720">
    <property type="entry name" value="ALDH-like"/>
    <property type="match status" value="1"/>
</dbReference>
<sequence>MLRQLITKCIYFNKYKATNILYKSYTNYKFLKELGIYAENAGLFDGNWSGTGKIAESISPSTENVIAKVQQSTVEEVHSAIDKIYDCWPNWAALPSPMRGDIVRQIGNEIRKFKIPLAKLISLEMGKPMLESTGEVQEYIDICDYAVGLSRMLPGKLLPSERQDHTLLEMWNPLGVIGIITAFNFPVAVFGWNSAIAMICGNASIWKCSPTTPLISIAITKIIARVLDKNRIPGSIVSLVTGDANIGDAVVTNRRIPLISFTGSVTNGKQVALKVQERFGKILLELGGNNAMIVSDSANMDMAVKAATFSCIGTSGQRCTTTRRLILHKNLKKEFIEKLKKSYSIVLNAIGDPLKETTLYSPLHSQCSINAYENTISKAIKNGGVIEFGGKRMDRKGFYVEPTIISGLKVDDDIAQTETFAPIVYVFEVNSLDEAITINNSVSQGLSSSLFTDNIQHLFKWIGPNGSDCGIVNVNIGTSGAEIGGAFGGEKSTGGGRESGSDSWKYYMRRSTVTINYGQTLPLAQGLKFEI</sequence>
<evidence type="ECO:0000256" key="6">
    <source>
        <dbReference type="PROSITE-ProRule" id="PRU10007"/>
    </source>
</evidence>
<evidence type="ECO:0000256" key="2">
    <source>
        <dbReference type="ARBA" id="ARBA00011881"/>
    </source>
</evidence>
<evidence type="ECO:0000256" key="4">
    <source>
        <dbReference type="ARBA" id="ARBA00023027"/>
    </source>
</evidence>
<comment type="similarity">
    <text evidence="1 7">Belongs to the aldehyde dehydrogenase family.</text>
</comment>
<evidence type="ECO:0000256" key="3">
    <source>
        <dbReference type="ARBA" id="ARBA00023002"/>
    </source>
</evidence>
<dbReference type="InterPro" id="IPR044638">
    <property type="entry name" value="ALDH7A1-like"/>
</dbReference>
<dbReference type="Gene3D" id="3.40.309.10">
    <property type="entry name" value="Aldehyde Dehydrogenase, Chain A, domain 2"/>
    <property type="match status" value="1"/>
</dbReference>